<dbReference type="InterPro" id="IPR016024">
    <property type="entry name" value="ARM-type_fold"/>
</dbReference>
<dbReference type="InterPro" id="IPR001313">
    <property type="entry name" value="Pumilio_RNA-bd_rpt"/>
</dbReference>
<accession>A0A7J6PN94</accession>
<feature type="compositionally biased region" description="Low complexity" evidence="2">
    <location>
        <begin position="146"/>
        <end position="165"/>
    </location>
</feature>
<feature type="region of interest" description="Disordered" evidence="2">
    <location>
        <begin position="132"/>
        <end position="231"/>
    </location>
</feature>
<evidence type="ECO:0000313" key="3">
    <source>
        <dbReference type="EMBL" id="KAF4697377.1"/>
    </source>
</evidence>
<dbReference type="InterPro" id="IPR011989">
    <property type="entry name" value="ARM-like"/>
</dbReference>
<evidence type="ECO:0000256" key="1">
    <source>
        <dbReference type="ARBA" id="ARBA00022737"/>
    </source>
</evidence>
<dbReference type="PANTHER" id="PTHR12537:SF13">
    <property type="entry name" value="PUMILIO HOMOLOGY DOMAIN FAMILY MEMBER 4"/>
    <property type="match status" value="1"/>
</dbReference>
<dbReference type="SMART" id="SM00025">
    <property type="entry name" value="Pumilio"/>
    <property type="match status" value="2"/>
</dbReference>
<feature type="region of interest" description="Disordered" evidence="2">
    <location>
        <begin position="62"/>
        <end position="82"/>
    </location>
</feature>
<name>A0A7J6PN94_PEROL</name>
<feature type="compositionally biased region" description="Polar residues" evidence="2">
    <location>
        <begin position="1"/>
        <end position="11"/>
    </location>
</feature>
<sequence length="558" mass="61102">MLASGETQQNEEPGVPLSAEESQAELVAAKDYSHVTWRSSSPFASTPDPFLEFPTYPLGHPSIPAVLEQPHQPESHQPPPGLLPFDNRAPPFPTPMTDHNGACDKITLGIMPNSNTSSSLLDLARVLPVVPPPAGPQRDLRRQRSLSESSLSSWEDSSAGSSSEECPTRPGFPNPRVPPRTAAPEVSRPVESALGDEGAQICQAPQQQRRHSDMTAPLQHTGDYPPNPTPFNGIAPLLSSLPEYDIVQQLALLQQQAWVLGQLHATNEIFRNYNLASADRQEPQQKQEPAPTTRTSVRTDQRRNRPTGRRGSGSSVGSHRRRDSKTTLTGRVVSLAVGGAGSRLLQGHLSSGQATPEEIRSFVEECRPCIRMLATDRYGNYFVQELCHHIDPSDICSFLKELVTTPNFPQVSRDVAGSKVLVEMTRQLKKNRDDPPEGIVEVAEVIREKLGNLLSEPSCFFLLGTVMELLPIGDYSDQFIDAIIHASDNLLAVANNRNGSLLLSTCVTRKPDCIPDLCQRIALVVDGDNITLKRQLSEHGNRLLKTIKSYHGQPSKSA</sequence>
<dbReference type="GO" id="GO:0010608">
    <property type="term" value="P:post-transcriptional regulation of gene expression"/>
    <property type="evidence" value="ECO:0007669"/>
    <property type="project" value="TreeGrafter"/>
</dbReference>
<dbReference type="GO" id="GO:0005737">
    <property type="term" value="C:cytoplasm"/>
    <property type="evidence" value="ECO:0007669"/>
    <property type="project" value="TreeGrafter"/>
</dbReference>
<organism evidence="3 4">
    <name type="scientific">Perkinsus olseni</name>
    <name type="common">Perkinsus atlanticus</name>
    <dbReference type="NCBI Taxonomy" id="32597"/>
    <lineage>
        <taxon>Eukaryota</taxon>
        <taxon>Sar</taxon>
        <taxon>Alveolata</taxon>
        <taxon>Perkinsozoa</taxon>
        <taxon>Perkinsea</taxon>
        <taxon>Perkinsida</taxon>
        <taxon>Perkinsidae</taxon>
        <taxon>Perkinsus</taxon>
    </lineage>
</organism>
<feature type="region of interest" description="Disordered" evidence="2">
    <location>
        <begin position="277"/>
        <end position="329"/>
    </location>
</feature>
<comment type="caution">
    <text evidence="3">The sequence shown here is derived from an EMBL/GenBank/DDBJ whole genome shotgun (WGS) entry which is preliminary data.</text>
</comment>
<proteinExistence type="predicted"/>
<dbReference type="SUPFAM" id="SSF48371">
    <property type="entry name" value="ARM repeat"/>
    <property type="match status" value="1"/>
</dbReference>
<dbReference type="Gene3D" id="1.25.10.10">
    <property type="entry name" value="Leucine-rich Repeat Variant"/>
    <property type="match status" value="1"/>
</dbReference>
<keyword evidence="1" id="KW-0677">Repeat</keyword>
<dbReference type="GO" id="GO:0003729">
    <property type="term" value="F:mRNA binding"/>
    <property type="evidence" value="ECO:0007669"/>
    <property type="project" value="TreeGrafter"/>
</dbReference>
<protein>
    <submittedName>
        <fullName evidence="3">Uncharacterized protein</fullName>
    </submittedName>
</protein>
<gene>
    <name evidence="3" type="ORF">FOZ60_007462</name>
</gene>
<feature type="compositionally biased region" description="Polar residues" evidence="2">
    <location>
        <begin position="286"/>
        <end position="296"/>
    </location>
</feature>
<dbReference type="AlphaFoldDB" id="A0A7J6PN94"/>
<evidence type="ECO:0000256" key="2">
    <source>
        <dbReference type="SAM" id="MobiDB-lite"/>
    </source>
</evidence>
<evidence type="ECO:0000313" key="4">
    <source>
        <dbReference type="Proteomes" id="UP000541610"/>
    </source>
</evidence>
<dbReference type="PANTHER" id="PTHR12537">
    <property type="entry name" value="RNA BINDING PROTEIN PUMILIO-RELATED"/>
    <property type="match status" value="1"/>
</dbReference>
<dbReference type="OrthoDB" id="433672at2759"/>
<reference evidence="3 4" key="1">
    <citation type="submission" date="2020-04" db="EMBL/GenBank/DDBJ databases">
        <title>Perkinsus olseni comparative genomics.</title>
        <authorList>
            <person name="Bogema D.R."/>
        </authorList>
    </citation>
    <scope>NUCLEOTIDE SEQUENCE [LARGE SCALE GENOMIC DNA]</scope>
    <source>
        <strain evidence="3">00978-12</strain>
    </source>
</reference>
<feature type="region of interest" description="Disordered" evidence="2">
    <location>
        <begin position="1"/>
        <end position="23"/>
    </location>
</feature>
<dbReference type="EMBL" id="JABANP010000003">
    <property type="protein sequence ID" value="KAF4697377.1"/>
    <property type="molecule type" value="Genomic_DNA"/>
</dbReference>
<dbReference type="Proteomes" id="UP000541610">
    <property type="component" value="Unassembled WGS sequence"/>
</dbReference>